<reference evidence="2" key="1">
    <citation type="journal article" date="2015" name="Genome Biol. Evol.">
        <title>Organellar Genomes of White Spruce (Picea glauca): Assembly and Annotation.</title>
        <authorList>
            <person name="Jackman S.D."/>
            <person name="Warren R.L."/>
            <person name="Gibb E.A."/>
            <person name="Vandervalk B.P."/>
            <person name="Mohamadi H."/>
            <person name="Chu J."/>
            <person name="Raymond A."/>
            <person name="Pleasance S."/>
            <person name="Coope R."/>
            <person name="Wildung M.R."/>
            <person name="Ritland C.E."/>
            <person name="Bousquet J."/>
            <person name="Jones S.J."/>
            <person name="Bohlmann J."/>
            <person name="Birol I."/>
        </authorList>
    </citation>
    <scope>NUCLEOTIDE SEQUENCE [LARGE SCALE GENOMIC DNA]</scope>
    <source>
        <tissue evidence="2">Flushing bud</tissue>
    </source>
</reference>
<gene>
    <name evidence="2" type="ORF">ABT39_MTgene2355</name>
</gene>
<name>A0A117NFW1_PICGL</name>
<dbReference type="AlphaFoldDB" id="A0A117NFW1"/>
<organism evidence="2">
    <name type="scientific">Picea glauca</name>
    <name type="common">White spruce</name>
    <name type="synonym">Pinus glauca</name>
    <dbReference type="NCBI Taxonomy" id="3330"/>
    <lineage>
        <taxon>Eukaryota</taxon>
        <taxon>Viridiplantae</taxon>
        <taxon>Streptophyta</taxon>
        <taxon>Embryophyta</taxon>
        <taxon>Tracheophyta</taxon>
        <taxon>Spermatophyta</taxon>
        <taxon>Pinopsida</taxon>
        <taxon>Pinidae</taxon>
        <taxon>Conifers I</taxon>
        <taxon>Pinales</taxon>
        <taxon>Pinaceae</taxon>
        <taxon>Picea</taxon>
    </lineage>
</organism>
<keyword evidence="2" id="KW-0496">Mitochondrion</keyword>
<feature type="transmembrane region" description="Helical" evidence="1">
    <location>
        <begin position="6"/>
        <end position="23"/>
    </location>
</feature>
<keyword evidence="1" id="KW-0472">Membrane</keyword>
<keyword evidence="1" id="KW-1133">Transmembrane helix</keyword>
<protein>
    <submittedName>
        <fullName evidence="2">Uncharacterized protein</fullName>
    </submittedName>
</protein>
<sequence length="61" mass="6982">MDLDLVPVLVLLLHLDLLLRVLLVQLEQQMEGMHVMDLWALSLDLLMLAVLLPQNKLLLLV</sequence>
<dbReference type="EMBL" id="LKAM01000016">
    <property type="protein sequence ID" value="KUM45787.1"/>
    <property type="molecule type" value="Genomic_DNA"/>
</dbReference>
<geneLocation type="mitochondrion" evidence="2"/>
<proteinExistence type="predicted"/>
<accession>A0A117NFW1</accession>
<evidence type="ECO:0000256" key="1">
    <source>
        <dbReference type="SAM" id="Phobius"/>
    </source>
</evidence>
<comment type="caution">
    <text evidence="2">The sequence shown here is derived from an EMBL/GenBank/DDBJ whole genome shotgun (WGS) entry which is preliminary data.</text>
</comment>
<evidence type="ECO:0000313" key="2">
    <source>
        <dbReference type="EMBL" id="KUM45787.1"/>
    </source>
</evidence>
<keyword evidence="1" id="KW-0812">Transmembrane</keyword>